<sequence length="122" mass="14304">MSNKVKSIYTIPIVDNEGQKFTLDQPADSLINAVLIMHRWLNQYHSVDIAMLELTEQDKKKLALQTEKELTEQKLQGLYKAQNTLMEMPWSYQVCYQKMKPLNEQAEKLKDKISELEAEIWS</sequence>
<proteinExistence type="predicted"/>
<reference evidence="1 2" key="1">
    <citation type="submission" date="2023-03" db="EMBL/GenBank/DDBJ databases">
        <title>Bacillus Genome Sequencing.</title>
        <authorList>
            <person name="Dunlap C."/>
        </authorList>
    </citation>
    <scope>NUCLEOTIDE SEQUENCE [LARGE SCALE GENOMIC DNA]</scope>
    <source>
        <strain evidence="1 2">BD-525</strain>
    </source>
</reference>
<evidence type="ECO:0000313" key="1">
    <source>
        <dbReference type="EMBL" id="MEC0242018.1"/>
    </source>
</evidence>
<protein>
    <submittedName>
        <fullName evidence="1">Uncharacterized protein</fullName>
    </submittedName>
</protein>
<accession>A0ABU6GS12</accession>
<name>A0ABU6GS12_9BACL</name>
<evidence type="ECO:0000313" key="2">
    <source>
        <dbReference type="Proteomes" id="UP001344632"/>
    </source>
</evidence>
<gene>
    <name evidence="1" type="ORF">P4H66_19635</name>
</gene>
<dbReference type="Proteomes" id="UP001344632">
    <property type="component" value="Unassembled WGS sequence"/>
</dbReference>
<dbReference type="EMBL" id="JARLKZ010000015">
    <property type="protein sequence ID" value="MEC0242018.1"/>
    <property type="molecule type" value="Genomic_DNA"/>
</dbReference>
<organism evidence="1 2">
    <name type="scientific">Paenibacillus dokdonensis</name>
    <dbReference type="NCBI Taxonomy" id="2567944"/>
    <lineage>
        <taxon>Bacteria</taxon>
        <taxon>Bacillati</taxon>
        <taxon>Bacillota</taxon>
        <taxon>Bacilli</taxon>
        <taxon>Bacillales</taxon>
        <taxon>Paenibacillaceae</taxon>
        <taxon>Paenibacillus</taxon>
    </lineage>
</organism>
<dbReference type="RefSeq" id="WP_326089763.1">
    <property type="nucleotide sequence ID" value="NZ_JARLKZ010000015.1"/>
</dbReference>
<keyword evidence="2" id="KW-1185">Reference proteome</keyword>
<comment type="caution">
    <text evidence="1">The sequence shown here is derived from an EMBL/GenBank/DDBJ whole genome shotgun (WGS) entry which is preliminary data.</text>
</comment>